<dbReference type="Gene3D" id="2.170.130.30">
    <property type="match status" value="2"/>
</dbReference>
<dbReference type="Pfam" id="PF02368">
    <property type="entry name" value="Big_2"/>
    <property type="match status" value="1"/>
</dbReference>
<dbReference type="InterPro" id="IPR051465">
    <property type="entry name" value="Cell_Envelope_Struct_Comp"/>
</dbReference>
<dbReference type="SMART" id="SM00635">
    <property type="entry name" value="BID_2"/>
    <property type="match status" value="2"/>
</dbReference>
<dbReference type="Proteomes" id="UP000184082">
    <property type="component" value="Unassembled WGS sequence"/>
</dbReference>
<dbReference type="InterPro" id="IPR008964">
    <property type="entry name" value="Invasin/intimin_cell_adhesion"/>
</dbReference>
<accession>A0A1M6SB24</accession>
<dbReference type="InterPro" id="IPR001119">
    <property type="entry name" value="SLH_dom"/>
</dbReference>
<evidence type="ECO:0000256" key="2">
    <source>
        <dbReference type="SAM" id="MobiDB-lite"/>
    </source>
</evidence>
<dbReference type="PANTHER" id="PTHR43308">
    <property type="entry name" value="OUTER MEMBRANE PROTEIN ALPHA-RELATED"/>
    <property type="match status" value="1"/>
</dbReference>
<evidence type="ECO:0000313" key="5">
    <source>
        <dbReference type="Proteomes" id="UP000184082"/>
    </source>
</evidence>
<dbReference type="STRING" id="1121266.SAMN02745883_02008"/>
<feature type="domain" description="SLH" evidence="3">
    <location>
        <begin position="1602"/>
        <end position="1665"/>
    </location>
</feature>
<dbReference type="InterPro" id="IPR027954">
    <property type="entry name" value="Transcobalamin-like_C"/>
</dbReference>
<reference evidence="4 5" key="1">
    <citation type="submission" date="2016-11" db="EMBL/GenBank/DDBJ databases">
        <authorList>
            <person name="Jaros S."/>
            <person name="Januszkiewicz K."/>
            <person name="Wedrychowicz H."/>
        </authorList>
    </citation>
    <scope>NUCLEOTIDE SEQUENCE [LARGE SCALE GENOMIC DNA]</scope>
    <source>
        <strain evidence="4 5">DSM 14501</strain>
    </source>
</reference>
<sequence>MKKNIRSFISLLVIFTMIFTSLGLGIISPITVNAQQNMTKDTTVKLAVVGKYNEILFSPHEVTVRSVVYGKDIVSNVVYASDVLKAAGLRIEQNEDSGFITSINDQKNGIEDGTYTSMSGWMYKVNGILPNVGAGKKEVKEGDKIFFYYVKNPSDLLPSLSDFIKVKVRVYKGNEIIVNDKEVTVLKGKSVCAAIKEALEKENIKDNDIDFTIGYINKINGIEDTWLYDINDDESTCMNPEVELKDGDIIRVYTYDTVVPKSIRINKPNKDIHVGENLQLTVTALDKEGKNIDNYQPIWKTSNSNIASIDENGLLTAKSVGKVIIYAQVKGEPDKEGQCTIQIKNSSYKERVLEAIDKAAQVALKNHYSMDWVAIGLARAGKEVPSDYLQGVERYLKSHNGEFANKPTEYERMTLGILAAGGDPRNIAGYDLIEKIYNTDLDKQGINALVFGLIALDAGEYKVPENAKWNRDKLIKAILENECSNEDNDYGKKGGWAFWGTTGDPDMTGMAMTALAPYYNKREDVKAAVDRAVEYLSAIQKENGGFYSWGSFNSESCAQVIMGLCNINIDPTGEKFTKNGKNVLDALLSFEAEGGGFGHIDRNVNGMATEQALYALDQYIYYLEGKGSIYRWGNKEDQKAPEIITDLEDKTVKEAKITFTARAEDEKDGEVGIIVKVNGEVVEGENGKYEAVLKEGENKITIEAVDKVGNKAEKVYTIIYKVVKIKRIEIEKINTNIKVGNKPEIRAKIYDEEGKEVKDEKIKWTSSDEKTSIVKYGKIISLKEGKVTITAAVEKQPSIKDEITINIVPNIKTVSIRVEGYDRTIIPKTTIQVPLVDISKDLGEASGGSATESSGWGVERFNNPTNAHAIVKILKDNGFRQQTKEDREKGTDETKLFDFQDYGWGLYIAMIGGYREFDHGGISGWMYRVNGKMPPVGCNGKELEDGDEIVWYYGAYGFNNVFTKMEVDKTEVTEGESINITIVGDNGGFASKEKPLEGAIILVNGKEYKENGELVKTDKEGKASITLKKAGKYEINLTRYKIKEGKREYIDIVRPEPKIIIVKERDKKAPEIITDLEDKTVKEAKITFTAKAEDEKEGEVEVIVKVNDEIVEGENGKYEVVLKEGENKIKIEAVDKVGNKEEKVYTIIYEKVIIDDKNLEGLKDLRIDGKIIKGFKKDKLAYEVFLPSNISKVPKVTAIPSDPNAKVEIKQALDVKDKAVVKVTEPDKKTIKVYTIQFIKRKAIKISKDKPVEVKVKEGEKHLELPEITEEEIRDVEIKVDVEDIKDATIKVPLREEKGKKQALLPKLEIKSNIAKIEIPAGIITAEDKEWDGTIKMPTEVEKTSVKIENGIPEAVIEVGGDIGLTFNKAVRLVIPGQAGKKAAYIKDGKVIEITQVLREDNQEIADKEIAEGKEGKIDVGKDLIIWTKHFTKFIVYTETNTNNDTNKDSSSGGGGSASSKGIKVYTGVETKVEKYGVIINIPKDAINKDIYVKISKENSTSNIKLKEEEKLISKIFKITKDREVDFNKEVIITLPFEKTKVNENENAIAIYCYDEKDDKWIKLKDTEVDFKNSKISGKIKQFTKFAVIAIKKTEKKEEKVKTEENIKDIKGHWAEKYVKELVKIGVISGYPDKTFKPEKDITRAEFITILVKAFKLEGRKGKEFKDIKGHWAKEEIKLAASNGIIEGYEDGTCRPNEKITREEMAVIVAKVLKQKGYKEAILEELNIFTDKEEISVWAREAISMCVKEKIIRGMGDGRFAPKERANRAQAAVMLYKLYNLIH</sequence>
<feature type="region of interest" description="Disordered" evidence="2">
    <location>
        <begin position="1442"/>
        <end position="1461"/>
    </location>
</feature>
<dbReference type="SUPFAM" id="SSF48239">
    <property type="entry name" value="Terpenoid cyclases/Protein prenyltransferases"/>
    <property type="match status" value="1"/>
</dbReference>
<dbReference type="RefSeq" id="WP_159430021.1">
    <property type="nucleotide sequence ID" value="NZ_FRAJ01000017.1"/>
</dbReference>
<dbReference type="Pfam" id="PF14478">
    <property type="entry name" value="DUF4430"/>
    <property type="match status" value="2"/>
</dbReference>
<evidence type="ECO:0000256" key="1">
    <source>
        <dbReference type="ARBA" id="ARBA00022737"/>
    </source>
</evidence>
<dbReference type="Gene3D" id="2.60.220.30">
    <property type="match status" value="1"/>
</dbReference>
<dbReference type="InterPro" id="IPR008930">
    <property type="entry name" value="Terpenoid_cyclase/PrenylTrfase"/>
</dbReference>
<evidence type="ECO:0000259" key="3">
    <source>
        <dbReference type="PROSITE" id="PS51272"/>
    </source>
</evidence>
<protein>
    <submittedName>
        <fullName evidence="4">Ig-like domain (Group 2)</fullName>
    </submittedName>
</protein>
<evidence type="ECO:0000313" key="4">
    <source>
        <dbReference type="EMBL" id="SHK41819.1"/>
    </source>
</evidence>
<keyword evidence="5" id="KW-1185">Reference proteome</keyword>
<keyword evidence="1" id="KW-0677">Repeat</keyword>
<dbReference type="EMBL" id="FRAJ01000017">
    <property type="protein sequence ID" value="SHK41819.1"/>
    <property type="molecule type" value="Genomic_DNA"/>
</dbReference>
<dbReference type="InterPro" id="IPR003343">
    <property type="entry name" value="Big_2"/>
</dbReference>
<dbReference type="CDD" id="cd00688">
    <property type="entry name" value="ISOPREN_C2_like"/>
    <property type="match status" value="1"/>
</dbReference>
<dbReference type="Gene3D" id="1.50.10.20">
    <property type="match status" value="1"/>
</dbReference>
<dbReference type="SUPFAM" id="SSF49373">
    <property type="entry name" value="Invasin/intimin cell-adhesion fragments"/>
    <property type="match status" value="2"/>
</dbReference>
<name>A0A1M6SB24_9FIRM</name>
<dbReference type="PROSITE" id="PS51272">
    <property type="entry name" value="SLH"/>
    <property type="match status" value="3"/>
</dbReference>
<feature type="domain" description="SLH" evidence="3">
    <location>
        <begin position="1666"/>
        <end position="1723"/>
    </location>
</feature>
<dbReference type="Gene3D" id="2.60.40.10">
    <property type="entry name" value="Immunoglobulins"/>
    <property type="match status" value="2"/>
</dbReference>
<dbReference type="InterPro" id="IPR013783">
    <property type="entry name" value="Ig-like_fold"/>
</dbReference>
<dbReference type="Gene3D" id="2.60.40.1080">
    <property type="match status" value="2"/>
</dbReference>
<feature type="domain" description="SLH" evidence="3">
    <location>
        <begin position="1726"/>
        <end position="1783"/>
    </location>
</feature>
<gene>
    <name evidence="4" type="ORF">SAMN02745883_02008</name>
</gene>
<dbReference type="Pfam" id="PF00395">
    <property type="entry name" value="SLH"/>
    <property type="match status" value="3"/>
</dbReference>
<proteinExistence type="predicted"/>
<organism evidence="4 5">
    <name type="scientific">Caminicella sporogenes DSM 14501</name>
    <dbReference type="NCBI Taxonomy" id="1121266"/>
    <lineage>
        <taxon>Bacteria</taxon>
        <taxon>Bacillati</taxon>
        <taxon>Bacillota</taxon>
        <taxon>Clostridia</taxon>
        <taxon>Peptostreptococcales</taxon>
        <taxon>Caminicellaceae</taxon>
        <taxon>Caminicella</taxon>
    </lineage>
</organism>